<evidence type="ECO:0000313" key="3">
    <source>
        <dbReference type="EMBL" id="CAI2386678.1"/>
    </source>
</evidence>
<feature type="compositionally biased region" description="Polar residues" evidence="1">
    <location>
        <begin position="1"/>
        <end position="22"/>
    </location>
</feature>
<dbReference type="EMBL" id="CAMPGE010029206">
    <property type="protein sequence ID" value="CAI2386678.1"/>
    <property type="molecule type" value="Genomic_DNA"/>
</dbReference>
<protein>
    <recommendedName>
        <fullName evidence="5">Transmembrane protein</fullName>
    </recommendedName>
</protein>
<keyword evidence="2" id="KW-1133">Transmembrane helix</keyword>
<dbReference type="AlphaFoldDB" id="A0AAD2DBK9"/>
<feature type="transmembrane region" description="Helical" evidence="2">
    <location>
        <begin position="429"/>
        <end position="447"/>
    </location>
</feature>
<keyword evidence="2" id="KW-0812">Transmembrane</keyword>
<feature type="transmembrane region" description="Helical" evidence="2">
    <location>
        <begin position="148"/>
        <end position="168"/>
    </location>
</feature>
<feature type="transmembrane region" description="Helical" evidence="2">
    <location>
        <begin position="298"/>
        <end position="321"/>
    </location>
</feature>
<dbReference type="Gene3D" id="3.80.10.10">
    <property type="entry name" value="Ribonuclease Inhibitor"/>
    <property type="match status" value="1"/>
</dbReference>
<feature type="transmembrane region" description="Helical" evidence="2">
    <location>
        <begin position="342"/>
        <end position="359"/>
    </location>
</feature>
<gene>
    <name evidence="3" type="ORF">ECRASSUSDP1_LOCUS28302</name>
</gene>
<dbReference type="SUPFAM" id="SSF52047">
    <property type="entry name" value="RNI-like"/>
    <property type="match status" value="1"/>
</dbReference>
<feature type="region of interest" description="Disordered" evidence="1">
    <location>
        <begin position="114"/>
        <end position="138"/>
    </location>
</feature>
<dbReference type="InterPro" id="IPR032675">
    <property type="entry name" value="LRR_dom_sf"/>
</dbReference>
<feature type="transmembrane region" description="Helical" evidence="2">
    <location>
        <begin position="247"/>
        <end position="266"/>
    </location>
</feature>
<evidence type="ECO:0008006" key="5">
    <source>
        <dbReference type="Google" id="ProtNLM"/>
    </source>
</evidence>
<comment type="caution">
    <text evidence="3">The sequence shown here is derived from an EMBL/GenBank/DDBJ whole genome shotgun (WGS) entry which is preliminary data.</text>
</comment>
<evidence type="ECO:0000313" key="4">
    <source>
        <dbReference type="Proteomes" id="UP001295684"/>
    </source>
</evidence>
<feature type="transmembrane region" description="Helical" evidence="2">
    <location>
        <begin position="398"/>
        <end position="417"/>
    </location>
</feature>
<feature type="transmembrane region" description="Helical" evidence="2">
    <location>
        <begin position="206"/>
        <end position="235"/>
    </location>
</feature>
<dbReference type="Proteomes" id="UP001295684">
    <property type="component" value="Unassembled WGS sequence"/>
</dbReference>
<keyword evidence="2" id="KW-0472">Membrane</keyword>
<accession>A0AAD2DBK9</accession>
<reference evidence="3" key="1">
    <citation type="submission" date="2023-07" db="EMBL/GenBank/DDBJ databases">
        <authorList>
            <consortium name="AG Swart"/>
            <person name="Singh M."/>
            <person name="Singh A."/>
            <person name="Seah K."/>
            <person name="Emmerich C."/>
        </authorList>
    </citation>
    <scope>NUCLEOTIDE SEQUENCE</scope>
    <source>
        <strain evidence="3">DP1</strain>
    </source>
</reference>
<name>A0AAD2DBK9_EUPCR</name>
<evidence type="ECO:0000256" key="2">
    <source>
        <dbReference type="SAM" id="Phobius"/>
    </source>
</evidence>
<feature type="region of interest" description="Disordered" evidence="1">
    <location>
        <begin position="1"/>
        <end position="38"/>
    </location>
</feature>
<proteinExistence type="predicted"/>
<organism evidence="3 4">
    <name type="scientific">Euplotes crassus</name>
    <dbReference type="NCBI Taxonomy" id="5936"/>
    <lineage>
        <taxon>Eukaryota</taxon>
        <taxon>Sar</taxon>
        <taxon>Alveolata</taxon>
        <taxon>Ciliophora</taxon>
        <taxon>Intramacronucleata</taxon>
        <taxon>Spirotrichea</taxon>
        <taxon>Hypotrichia</taxon>
        <taxon>Euplotida</taxon>
        <taxon>Euplotidae</taxon>
        <taxon>Moneuplotes</taxon>
    </lineage>
</organism>
<sequence length="674" mass="77135">MEKNNGSSPINERSADGPSSTHVYGEAPYLPVPTTGPDYEPQNAQINNGAGTYIRSDFGWIFVNPEDYMPHSESNNYEAVVTQNIQNLAQSSKGIKGIVTIDMLQDEPFAPVPELSEPMLDPEQQNVPTEDNDEKENEKRKKIARKSVILCCSSIWFMIIFFFLDQIIQALQFMWVSIFMGISWIEGIYDLAKVLNVFSIHFSDQAYIISVITCIVVIFIFAIFSCGGVFGFCDIDCCCCFDALEDFLSMVIFEYFFFGFFAIPIMKMLLQTYDCVRVEGVRVLSRNLNWQCESWQQLLLFSFSMVTLLMLIVGAVVRNLAKEEEMHFRGYEWRIKKGVNRLICKEMVLKAVIMIIAIFGPTRYYFPPLVCCILTASFLAYWLLIMPYVINKYNHMKIAMLAVSAHCFFASFLATLGNDINGFETAASVIIFMSPISGLVGFLVSIWRSKHVFYDEEAAFAFEERQKAKDLPSYDDTLIIKKLILQKEFIGIKILSIKELEQFDHYIFGQSKILEGEFKVNGDEGMINLCIILATIATFQEHPKMYFSKLIIRADKEDQAAQIKFTEKSEQAFAEAYFAGCFRVIKHLQFNQFHLQARQALNVTRFFKDSPTLETVNLSNNQLDHKVVSAIIGKLYENKAIKFIDVSSNAVYSDQQLQIQKKYNYNDEVDVIFA</sequence>
<keyword evidence="4" id="KW-1185">Reference proteome</keyword>
<evidence type="ECO:0000256" key="1">
    <source>
        <dbReference type="SAM" id="MobiDB-lite"/>
    </source>
</evidence>
<feature type="transmembrane region" description="Helical" evidence="2">
    <location>
        <begin position="365"/>
        <end position="386"/>
    </location>
</feature>